<accession>A0A7W7C565</accession>
<protein>
    <submittedName>
        <fullName evidence="2">Uncharacterized protein</fullName>
    </submittedName>
</protein>
<dbReference type="AlphaFoldDB" id="A0A7W7C565"/>
<dbReference type="Proteomes" id="UP000533598">
    <property type="component" value="Unassembled WGS sequence"/>
</dbReference>
<evidence type="ECO:0000256" key="1">
    <source>
        <dbReference type="SAM" id="SignalP"/>
    </source>
</evidence>
<reference evidence="2 3" key="1">
    <citation type="submission" date="2020-08" db="EMBL/GenBank/DDBJ databases">
        <title>Sequencing the genomes of 1000 actinobacteria strains.</title>
        <authorList>
            <person name="Klenk H.-P."/>
        </authorList>
    </citation>
    <scope>NUCLEOTIDE SEQUENCE [LARGE SCALE GENOMIC DNA]</scope>
    <source>
        <strain evidence="2 3">DSM 44230</strain>
    </source>
</reference>
<name>A0A7W7C565_9PSEU</name>
<feature type="chain" id="PRO_5030892045" evidence="1">
    <location>
        <begin position="28"/>
        <end position="163"/>
    </location>
</feature>
<gene>
    <name evidence="2" type="ORF">HNR67_000802</name>
</gene>
<feature type="signal peptide" evidence="1">
    <location>
        <begin position="1"/>
        <end position="27"/>
    </location>
</feature>
<comment type="caution">
    <text evidence="2">The sequence shown here is derived from an EMBL/GenBank/DDBJ whole genome shotgun (WGS) entry which is preliminary data.</text>
</comment>
<organism evidence="2 3">
    <name type="scientific">Crossiella cryophila</name>
    <dbReference type="NCBI Taxonomy" id="43355"/>
    <lineage>
        <taxon>Bacteria</taxon>
        <taxon>Bacillati</taxon>
        <taxon>Actinomycetota</taxon>
        <taxon>Actinomycetes</taxon>
        <taxon>Pseudonocardiales</taxon>
        <taxon>Pseudonocardiaceae</taxon>
        <taxon>Crossiella</taxon>
    </lineage>
</organism>
<dbReference type="EMBL" id="JACHMH010000001">
    <property type="protein sequence ID" value="MBB4674684.1"/>
    <property type="molecule type" value="Genomic_DNA"/>
</dbReference>
<sequence length="163" mass="18015">MIGYRRPVLLVLVSALALLLFGSVSQAAPAVQESCSDPFSDRNADAGFDGRICLTPAVEGELKVVVRGDCRWNYHFFWGKPPSKCRTSQARYSLTEPAGTKSNDDMSTMESVSGNVQATGKSFKCAEGSYKVELYYKIEMMGWSGNWSRQIEHQRTVDIKAAC</sequence>
<keyword evidence="1" id="KW-0732">Signal</keyword>
<proteinExistence type="predicted"/>
<evidence type="ECO:0000313" key="2">
    <source>
        <dbReference type="EMBL" id="MBB4674684.1"/>
    </source>
</evidence>
<evidence type="ECO:0000313" key="3">
    <source>
        <dbReference type="Proteomes" id="UP000533598"/>
    </source>
</evidence>
<dbReference type="RefSeq" id="WP_185000777.1">
    <property type="nucleotide sequence ID" value="NZ_BAAAUI010000003.1"/>
</dbReference>
<keyword evidence="3" id="KW-1185">Reference proteome</keyword>